<name>A0A938XYW6_9ACTN</name>
<dbReference type="SUPFAM" id="SSF46785">
    <property type="entry name" value="Winged helix' DNA-binding domain"/>
    <property type="match status" value="1"/>
</dbReference>
<sequence length="222" mass="23310">DPGSGGHRGRGPGGPGAPVPPPWLAGLFGMGRPERGRGPRVRRGDVRSAILDVLREAGEGEESPNGYQVIQRITERSGGVWKPSPGSVYPTVQQLQDEELVELDEARGRRALRLTARGARWCAEHADELAAVWAPFDRPGAGAGEGAPGSGGHADLKSEIGQVMSAVWQIVSAGSETQRAAAVDVLVEARRGLYGILADGPNPGGAEDEEPEELDDTDGTDR</sequence>
<accession>A0A938XYW6</accession>
<dbReference type="InterPro" id="IPR036388">
    <property type="entry name" value="WH-like_DNA-bd_sf"/>
</dbReference>
<dbReference type="Proteomes" id="UP000663791">
    <property type="component" value="Unassembled WGS sequence"/>
</dbReference>
<feature type="compositionally biased region" description="Acidic residues" evidence="1">
    <location>
        <begin position="206"/>
        <end position="222"/>
    </location>
</feature>
<feature type="region of interest" description="Disordered" evidence="1">
    <location>
        <begin position="197"/>
        <end position="222"/>
    </location>
</feature>
<proteinExistence type="predicted"/>
<evidence type="ECO:0000313" key="3">
    <source>
        <dbReference type="EMBL" id="MBM9458746.1"/>
    </source>
</evidence>
<dbReference type="InterPro" id="IPR036390">
    <property type="entry name" value="WH_DNA-bd_sf"/>
</dbReference>
<feature type="region of interest" description="Disordered" evidence="1">
    <location>
        <begin position="1"/>
        <end position="23"/>
    </location>
</feature>
<dbReference type="AlphaFoldDB" id="A0A938XYW6"/>
<feature type="domain" description="Transcription regulator PadR N-terminal" evidence="2">
    <location>
        <begin position="62"/>
        <end position="120"/>
    </location>
</feature>
<evidence type="ECO:0000259" key="2">
    <source>
        <dbReference type="Pfam" id="PF03551"/>
    </source>
</evidence>
<dbReference type="InterPro" id="IPR005149">
    <property type="entry name" value="Tscrpt_reg_PadR_N"/>
</dbReference>
<organism evidence="3 4">
    <name type="scientific">Nocardioides faecalis</name>
    <dbReference type="NCBI Taxonomy" id="2803858"/>
    <lineage>
        <taxon>Bacteria</taxon>
        <taxon>Bacillati</taxon>
        <taxon>Actinomycetota</taxon>
        <taxon>Actinomycetes</taxon>
        <taxon>Propionibacteriales</taxon>
        <taxon>Nocardioidaceae</taxon>
        <taxon>Nocardioides</taxon>
    </lineage>
</organism>
<keyword evidence="4" id="KW-1185">Reference proteome</keyword>
<dbReference type="RefSeq" id="WP_205290017.1">
    <property type="nucleotide sequence ID" value="NZ_JAERTX010000001.1"/>
</dbReference>
<evidence type="ECO:0000256" key="1">
    <source>
        <dbReference type="SAM" id="MobiDB-lite"/>
    </source>
</evidence>
<reference evidence="3" key="1">
    <citation type="submission" date="2021-01" db="EMBL/GenBank/DDBJ databases">
        <title>Novel species in genus Nocardioides.</title>
        <authorList>
            <person name="Zhang G."/>
        </authorList>
    </citation>
    <scope>NUCLEOTIDE SEQUENCE</scope>
    <source>
        <strain evidence="3">Zg-536</strain>
    </source>
</reference>
<protein>
    <submittedName>
        <fullName evidence="3">PadR family transcriptional regulator</fullName>
    </submittedName>
</protein>
<dbReference type="EMBL" id="JAERTX010000001">
    <property type="protein sequence ID" value="MBM9458746.1"/>
    <property type="molecule type" value="Genomic_DNA"/>
</dbReference>
<feature type="non-terminal residue" evidence="3">
    <location>
        <position position="1"/>
    </location>
</feature>
<feature type="compositionally biased region" description="Gly residues" evidence="1">
    <location>
        <begin position="1"/>
        <end position="14"/>
    </location>
</feature>
<dbReference type="Gene3D" id="1.10.10.10">
    <property type="entry name" value="Winged helix-like DNA-binding domain superfamily/Winged helix DNA-binding domain"/>
    <property type="match status" value="1"/>
</dbReference>
<dbReference type="PANTHER" id="PTHR43252">
    <property type="entry name" value="TRANSCRIPTIONAL REGULATOR YQJI"/>
    <property type="match status" value="1"/>
</dbReference>
<dbReference type="PANTHER" id="PTHR43252:SF2">
    <property type="entry name" value="TRANSCRIPTION REGULATOR, PADR-LIKE FAMILY"/>
    <property type="match status" value="1"/>
</dbReference>
<dbReference type="Pfam" id="PF03551">
    <property type="entry name" value="PadR"/>
    <property type="match status" value="1"/>
</dbReference>
<comment type="caution">
    <text evidence="3">The sequence shown here is derived from an EMBL/GenBank/DDBJ whole genome shotgun (WGS) entry which is preliminary data.</text>
</comment>
<evidence type="ECO:0000313" key="4">
    <source>
        <dbReference type="Proteomes" id="UP000663791"/>
    </source>
</evidence>
<gene>
    <name evidence="3" type="ORF">JK386_02435</name>
</gene>